<evidence type="ECO:0000259" key="2">
    <source>
        <dbReference type="PROSITE" id="PS50181"/>
    </source>
</evidence>
<feature type="region of interest" description="Disordered" evidence="1">
    <location>
        <begin position="31"/>
        <end position="63"/>
    </location>
</feature>
<dbReference type="EMBL" id="CWKI01000011">
    <property type="protein sequence ID" value="CTR09955.1"/>
    <property type="molecule type" value="Genomic_DNA"/>
</dbReference>
<dbReference type="InterPro" id="IPR036047">
    <property type="entry name" value="F-box-like_dom_sf"/>
</dbReference>
<feature type="non-terminal residue" evidence="3">
    <location>
        <position position="141"/>
    </location>
</feature>
<dbReference type="PROSITE" id="PS50181">
    <property type="entry name" value="FBOX"/>
    <property type="match status" value="1"/>
</dbReference>
<dbReference type="Gene3D" id="1.20.1280.50">
    <property type="match status" value="1"/>
</dbReference>
<proteinExistence type="predicted"/>
<evidence type="ECO:0000256" key="1">
    <source>
        <dbReference type="SAM" id="MobiDB-lite"/>
    </source>
</evidence>
<dbReference type="InterPro" id="IPR001810">
    <property type="entry name" value="F-box_dom"/>
</dbReference>
<evidence type="ECO:0000313" key="4">
    <source>
        <dbReference type="Proteomes" id="UP000199069"/>
    </source>
</evidence>
<gene>
    <name evidence="3" type="primary">FGENESH: predicted gene_11.312</name>
    <name evidence="3" type="ORF">BN2166_0058160</name>
</gene>
<organism evidence="3 4">
    <name type="scientific">Rhodotorula toruloides</name>
    <name type="common">Yeast</name>
    <name type="synonym">Rhodosporidium toruloides</name>
    <dbReference type="NCBI Taxonomy" id="5286"/>
    <lineage>
        <taxon>Eukaryota</taxon>
        <taxon>Fungi</taxon>
        <taxon>Dikarya</taxon>
        <taxon>Basidiomycota</taxon>
        <taxon>Pucciniomycotina</taxon>
        <taxon>Microbotryomycetes</taxon>
        <taxon>Sporidiobolales</taxon>
        <taxon>Sporidiobolaceae</taxon>
        <taxon>Rhodotorula</taxon>
    </lineage>
</organism>
<keyword evidence="4" id="KW-1185">Reference proteome</keyword>
<feature type="domain" description="F-box" evidence="2">
    <location>
        <begin position="63"/>
        <end position="112"/>
    </location>
</feature>
<accession>A0A0K3CNB2</accession>
<dbReference type="SMART" id="SM00256">
    <property type="entry name" value="FBOX"/>
    <property type="match status" value="1"/>
</dbReference>
<dbReference type="Proteomes" id="UP000199069">
    <property type="component" value="Unassembled WGS sequence"/>
</dbReference>
<dbReference type="Pfam" id="PF12937">
    <property type="entry name" value="F-box-like"/>
    <property type="match status" value="1"/>
</dbReference>
<protein>
    <submittedName>
        <fullName evidence="3">FGENESH: predicted gene_11.312 protein</fullName>
    </submittedName>
</protein>
<name>A0A0K3CNB2_RHOTO</name>
<evidence type="ECO:0000313" key="3">
    <source>
        <dbReference type="EMBL" id="CTR09955.1"/>
    </source>
</evidence>
<feature type="compositionally biased region" description="Acidic residues" evidence="1">
    <location>
        <begin position="44"/>
        <end position="56"/>
    </location>
</feature>
<dbReference type="SUPFAM" id="SSF81383">
    <property type="entry name" value="F-box domain"/>
    <property type="match status" value="1"/>
</dbReference>
<dbReference type="AlphaFoldDB" id="A0A0K3CNB2"/>
<dbReference type="CDD" id="cd09917">
    <property type="entry name" value="F-box_SF"/>
    <property type="match status" value="1"/>
</dbReference>
<reference evidence="3 4" key="1">
    <citation type="submission" date="2015-07" db="EMBL/GenBank/DDBJ databases">
        <authorList>
            <person name="Cajimat M.N.B."/>
            <person name="Milazzo M.L."/>
            <person name="Fulhorst C.F."/>
        </authorList>
    </citation>
    <scope>NUCLEOTIDE SEQUENCE [LARGE SCALE GENOMIC DNA]</scope>
    <source>
        <strain evidence="3">Single colony</strain>
    </source>
</reference>
<sequence length="141" mass="15832">MAETVDTAAKQPATSAATAYKLAPIFLEKEKPVRPPYEPPDQSWIDEWESDDEDEEVEKKDTTDRISGLPVEIIMMIASHLTPGSLLAFSRVSRFFRSLVFTQRAESIWADVRRREGWQDSEAGGLTEVQLANLLDGDDCT</sequence>